<comment type="caution">
    <text evidence="2">The sequence shown here is derived from an EMBL/GenBank/DDBJ whole genome shotgun (WGS) entry which is preliminary data.</text>
</comment>
<reference evidence="2" key="1">
    <citation type="submission" date="2020-10" db="EMBL/GenBank/DDBJ databases">
        <authorList>
            <person name="Han B."/>
            <person name="Lu T."/>
            <person name="Zhao Q."/>
            <person name="Huang X."/>
            <person name="Zhao Y."/>
        </authorList>
    </citation>
    <scope>NUCLEOTIDE SEQUENCE</scope>
</reference>
<feature type="region of interest" description="Disordered" evidence="1">
    <location>
        <begin position="1"/>
        <end position="62"/>
    </location>
</feature>
<dbReference type="Proteomes" id="UP000604825">
    <property type="component" value="Unassembled WGS sequence"/>
</dbReference>
<sequence>MTRPNPCKTAAYTGLRKRKPHRYTDSGEDWGHRAAKGGHLTAMETGSKRSPSSAAAGSPTFPGLATVMGNGCPFPAWRRRHVGTPQPAASGSAESVQAVDAGHGTLVLVRGWATYMGRGGEGLEAGRMPMPLCLLGFRGCGGGGEMDGKTATDDGRFGISKGRPGRA</sequence>
<dbReference type="EMBL" id="CAJGYO010000015">
    <property type="protein sequence ID" value="CAD6270193.1"/>
    <property type="molecule type" value="Genomic_DNA"/>
</dbReference>
<organism evidence="2 3">
    <name type="scientific">Miscanthus lutarioriparius</name>
    <dbReference type="NCBI Taxonomy" id="422564"/>
    <lineage>
        <taxon>Eukaryota</taxon>
        <taxon>Viridiplantae</taxon>
        <taxon>Streptophyta</taxon>
        <taxon>Embryophyta</taxon>
        <taxon>Tracheophyta</taxon>
        <taxon>Spermatophyta</taxon>
        <taxon>Magnoliopsida</taxon>
        <taxon>Liliopsida</taxon>
        <taxon>Poales</taxon>
        <taxon>Poaceae</taxon>
        <taxon>PACMAD clade</taxon>
        <taxon>Panicoideae</taxon>
        <taxon>Andropogonodae</taxon>
        <taxon>Andropogoneae</taxon>
        <taxon>Saccharinae</taxon>
        <taxon>Miscanthus</taxon>
    </lineage>
</organism>
<feature type="compositionally biased region" description="Basic and acidic residues" evidence="1">
    <location>
        <begin position="22"/>
        <end position="32"/>
    </location>
</feature>
<keyword evidence="3" id="KW-1185">Reference proteome</keyword>
<evidence type="ECO:0000256" key="1">
    <source>
        <dbReference type="SAM" id="MobiDB-lite"/>
    </source>
</evidence>
<evidence type="ECO:0000313" key="3">
    <source>
        <dbReference type="Proteomes" id="UP000604825"/>
    </source>
</evidence>
<proteinExistence type="predicted"/>
<name>A0A811RJI3_9POAL</name>
<feature type="compositionally biased region" description="Basic and acidic residues" evidence="1">
    <location>
        <begin position="147"/>
        <end position="156"/>
    </location>
</feature>
<protein>
    <submittedName>
        <fullName evidence="2">Uncharacterized protein</fullName>
    </submittedName>
</protein>
<accession>A0A811RJI3</accession>
<evidence type="ECO:0000313" key="2">
    <source>
        <dbReference type="EMBL" id="CAD6270193.1"/>
    </source>
</evidence>
<gene>
    <name evidence="2" type="ORF">NCGR_LOCUS53487</name>
</gene>
<feature type="region of interest" description="Disordered" evidence="1">
    <location>
        <begin position="147"/>
        <end position="167"/>
    </location>
</feature>
<dbReference type="AlphaFoldDB" id="A0A811RJI3"/>